<dbReference type="REBASE" id="133281">
    <property type="entry name" value="S.Bce869T2ORF25715P"/>
</dbReference>
<name>A0A071M6Z4_9BURK</name>
<comment type="caution">
    <text evidence="3">The sequence shown here is derived from an EMBL/GenBank/DDBJ whole genome shotgun (WGS) entry which is preliminary data.</text>
</comment>
<organism evidence="3">
    <name type="scientific">Burkholderia cenocepacia</name>
    <dbReference type="NCBI Taxonomy" id="95486"/>
    <lineage>
        <taxon>Bacteria</taxon>
        <taxon>Pseudomonadati</taxon>
        <taxon>Pseudomonadota</taxon>
        <taxon>Betaproteobacteria</taxon>
        <taxon>Burkholderiales</taxon>
        <taxon>Burkholderiaceae</taxon>
        <taxon>Burkholderia</taxon>
        <taxon>Burkholderia cepacia complex</taxon>
    </lineage>
</organism>
<proteinExistence type="predicted"/>
<dbReference type="SUPFAM" id="SSF116734">
    <property type="entry name" value="DNA methylase specificity domain"/>
    <property type="match status" value="2"/>
</dbReference>
<reference evidence="3" key="1">
    <citation type="submission" date="2014-04" db="EMBL/GenBank/DDBJ databases">
        <title>In planta biocontrol of soil-borne Fusarium wilt of banana through a plant endophytic bacterium, Burkholderia cenocepacia 869T2.</title>
        <authorList>
            <person name="Ho Y.-N."/>
            <person name="Chiang H.-M."/>
            <person name="Chao C.-P."/>
            <person name="Su C.-C."/>
            <person name="Hsu H.-F."/>
            <person name="Guo C.-T."/>
            <person name="Hsieh J.-L."/>
            <person name="Huang C.-C."/>
        </authorList>
    </citation>
    <scope>NUCLEOTIDE SEQUENCE [LARGE SCALE GENOMIC DNA]</scope>
    <source>
        <strain evidence="3">869T2</strain>
    </source>
</reference>
<dbReference type="PANTHER" id="PTHR30408:SF12">
    <property type="entry name" value="TYPE I RESTRICTION ENZYME MJAVIII SPECIFICITY SUBUNIT"/>
    <property type="match status" value="1"/>
</dbReference>
<keyword evidence="2" id="KW-0238">DNA-binding</keyword>
<accession>A0A071M6Z4</accession>
<sequence>MSLRRYPEYKNSGIPWIGSIPAGWSVLPLISIASERTESNVGMSEDNLLSLSYGRIVRKDIQANDGLLPESFETYQIIKPGDVVLRLTDLQNDKRSLRSALVEERGIITSAYLAIQPTKVESHFLAYLLRTYDLTKVFYSMGGGLRQSMKFTDMKRMPMVIPSHEEQAGIADFLDRETGKIDALIAEQNKLLTLLAEKRQATISHAVTRGLNPDAPMKDSGVAWLGEVPEHWGNSKKLLDLAHGDRHSFVNGPFGSDLLTSELVGEGVPVIYIRDIKLSGYLRVSEWCVTPEKAEQLKFCNVIPGDVLVAKVGDPPGLATVYPQGEVNGIVTQDVIRLRVDPVKASAEYVRWLLNSKYGQTQIDHISVESTRTRVGLGEYKQLRFFVPPLHEQTAIADFLEAETTKLDALKAEAERVIDLLKERRGALIAAAVTGKIDVRNAVPQELAA</sequence>
<evidence type="ECO:0000256" key="2">
    <source>
        <dbReference type="ARBA" id="ARBA00023125"/>
    </source>
</evidence>
<dbReference type="EMBL" id="JJOA01000025">
    <property type="protein sequence ID" value="KEA56572.1"/>
    <property type="molecule type" value="Genomic_DNA"/>
</dbReference>
<dbReference type="InterPro" id="IPR044946">
    <property type="entry name" value="Restrct_endonuc_typeI_TRD_sf"/>
</dbReference>
<dbReference type="GO" id="GO:0003677">
    <property type="term" value="F:DNA binding"/>
    <property type="evidence" value="ECO:0007669"/>
    <property type="project" value="UniProtKB-KW"/>
</dbReference>
<keyword evidence="1" id="KW-0680">Restriction system</keyword>
<evidence type="ECO:0000313" key="3">
    <source>
        <dbReference type="EMBL" id="KEA56572.1"/>
    </source>
</evidence>
<dbReference type="GO" id="GO:0009307">
    <property type="term" value="P:DNA restriction-modification system"/>
    <property type="evidence" value="ECO:0007669"/>
    <property type="project" value="UniProtKB-KW"/>
</dbReference>
<dbReference type="Gene3D" id="3.90.220.20">
    <property type="entry name" value="DNA methylase specificity domains"/>
    <property type="match status" value="2"/>
</dbReference>
<dbReference type="OrthoDB" id="5298944at2"/>
<dbReference type="AlphaFoldDB" id="A0A071M6Z4"/>
<gene>
    <name evidence="3" type="ORF">DT99_25710</name>
</gene>
<dbReference type="PANTHER" id="PTHR30408">
    <property type="entry name" value="TYPE-1 RESTRICTION ENZYME ECOKI SPECIFICITY PROTEIN"/>
    <property type="match status" value="1"/>
</dbReference>
<evidence type="ECO:0008006" key="4">
    <source>
        <dbReference type="Google" id="ProtNLM"/>
    </source>
</evidence>
<dbReference type="Gene3D" id="1.10.287.1120">
    <property type="entry name" value="Bipartite methylase S protein"/>
    <property type="match status" value="1"/>
</dbReference>
<dbReference type="InterPro" id="IPR052021">
    <property type="entry name" value="Type-I_RS_S_subunit"/>
</dbReference>
<protein>
    <recommendedName>
        <fullName evidence="4">Restriction endonuclease subunit S</fullName>
    </recommendedName>
</protein>
<evidence type="ECO:0000256" key="1">
    <source>
        <dbReference type="ARBA" id="ARBA00022747"/>
    </source>
</evidence>